<evidence type="ECO:0000313" key="3">
    <source>
        <dbReference type="Proteomes" id="UP000035503"/>
    </source>
</evidence>
<organism evidence="2 3">
    <name type="scientific">Candidatus Liberibacter africanus PTSAPSY</name>
    <dbReference type="NCBI Taxonomy" id="1277257"/>
    <lineage>
        <taxon>Bacteria</taxon>
        <taxon>Pseudomonadati</taxon>
        <taxon>Pseudomonadota</taxon>
        <taxon>Alphaproteobacteria</taxon>
        <taxon>Hyphomicrobiales</taxon>
        <taxon>Rhizobiaceae</taxon>
        <taxon>Liberibacter</taxon>
    </lineage>
</organism>
<evidence type="ECO:0000256" key="1">
    <source>
        <dbReference type="SAM" id="Phobius"/>
    </source>
</evidence>
<dbReference type="EMBL" id="CP004021">
    <property type="protein sequence ID" value="AKK20533.1"/>
    <property type="molecule type" value="Genomic_DNA"/>
</dbReference>
<dbReference type="KEGG" id="lau:G293_04590"/>
<feature type="transmembrane region" description="Helical" evidence="1">
    <location>
        <begin position="60"/>
        <end position="78"/>
    </location>
</feature>
<sequence>MSNNQVVFPKIYDEYNQNAIDSGNEVLRYIKLQYELFIECIIVLVISSLLWGFLGDLLGVYLGTLVLSTPIYGVWTLLENLKSPYKAEKRWYMSRTIAESLKSKMWNSIWELKVIV</sequence>
<evidence type="ECO:0000313" key="2">
    <source>
        <dbReference type="EMBL" id="AKK20533.1"/>
    </source>
</evidence>
<proteinExistence type="predicted"/>
<reference evidence="2 3" key="1">
    <citation type="journal article" date="2015" name="Genome Announc.">
        <title>Complete Genome Sequence of 'Candidatus Liberibacter africanus,' a Bacterium Associated with Citrus Huanglongbing.</title>
        <authorList>
            <person name="Lin H."/>
            <person name="Pietersen G."/>
            <person name="Han C."/>
            <person name="Read D.A."/>
            <person name="Lou B."/>
            <person name="Gupta G."/>
            <person name="Civerolo E.L."/>
        </authorList>
    </citation>
    <scope>NUCLEOTIDE SEQUENCE [LARGE SCALE GENOMIC DNA]</scope>
    <source>
        <strain evidence="2 3">PTSAPSY</strain>
    </source>
</reference>
<dbReference type="Proteomes" id="UP000035503">
    <property type="component" value="Chromosome"/>
</dbReference>
<evidence type="ECO:0008006" key="4">
    <source>
        <dbReference type="Google" id="ProtNLM"/>
    </source>
</evidence>
<keyword evidence="3" id="KW-1185">Reference proteome</keyword>
<keyword evidence="1" id="KW-0812">Transmembrane</keyword>
<dbReference type="AlphaFoldDB" id="A0A0G3I7N9"/>
<keyword evidence="1" id="KW-1133">Transmembrane helix</keyword>
<name>A0A0G3I7N9_LIBAF</name>
<dbReference type="PATRIC" id="fig|1277257.4.peg.996"/>
<feature type="transmembrane region" description="Helical" evidence="1">
    <location>
        <begin position="36"/>
        <end position="54"/>
    </location>
</feature>
<accession>A0A0G3I7N9</accession>
<dbReference type="RefSeq" id="WP_047264497.1">
    <property type="nucleotide sequence ID" value="NZ_CP004021.1"/>
</dbReference>
<gene>
    <name evidence="2" type="ORF">G293_04590</name>
</gene>
<protein>
    <recommendedName>
        <fullName evidence="4">Transmembrane protein</fullName>
    </recommendedName>
</protein>
<keyword evidence="1" id="KW-0472">Membrane</keyword>